<dbReference type="InterPro" id="IPR027843">
    <property type="entry name" value="DUF4440"/>
</dbReference>
<name>A0ABS8Z3U8_9PSEU</name>
<dbReference type="SUPFAM" id="SSF54427">
    <property type="entry name" value="NTF2-like"/>
    <property type="match status" value="2"/>
</dbReference>
<reference evidence="3 4" key="1">
    <citation type="submission" date="2021-12" db="EMBL/GenBank/DDBJ databases">
        <title>Genome sequence of Kibdelosporangium philippinense ATCC 49844.</title>
        <authorList>
            <person name="Fedorov E.A."/>
            <person name="Omeragic M."/>
            <person name="Shalygina K.F."/>
            <person name="Maclea K.S."/>
        </authorList>
    </citation>
    <scope>NUCLEOTIDE SEQUENCE [LARGE SCALE GENOMIC DNA]</scope>
    <source>
        <strain evidence="3 4">ATCC 49844</strain>
    </source>
</reference>
<dbReference type="NCBIfam" id="TIGR02246">
    <property type="entry name" value="SgcJ/EcaC family oxidoreductase"/>
    <property type="match status" value="2"/>
</dbReference>
<protein>
    <submittedName>
        <fullName evidence="3">SgcJ/EcaC family oxidoreductase</fullName>
    </submittedName>
</protein>
<feature type="domain" description="DUF4440" evidence="2">
    <location>
        <begin position="33"/>
        <end position="139"/>
    </location>
</feature>
<accession>A0ABS8Z3U8</accession>
<comment type="caution">
    <text evidence="3">The sequence shown here is derived from an EMBL/GenBank/DDBJ whole genome shotgun (WGS) entry which is preliminary data.</text>
</comment>
<dbReference type="Pfam" id="PF14534">
    <property type="entry name" value="DUF4440"/>
    <property type="match status" value="1"/>
</dbReference>
<evidence type="ECO:0000256" key="1">
    <source>
        <dbReference type="SAM" id="SignalP"/>
    </source>
</evidence>
<evidence type="ECO:0000313" key="3">
    <source>
        <dbReference type="EMBL" id="MCE7001678.1"/>
    </source>
</evidence>
<dbReference type="Proteomes" id="UP001521150">
    <property type="component" value="Unassembled WGS sequence"/>
</dbReference>
<evidence type="ECO:0000259" key="2">
    <source>
        <dbReference type="Pfam" id="PF14534"/>
    </source>
</evidence>
<dbReference type="Gene3D" id="3.10.450.50">
    <property type="match status" value="2"/>
</dbReference>
<keyword evidence="1" id="KW-0732">Signal</keyword>
<gene>
    <name evidence="3" type="ORF">LWC34_02305</name>
</gene>
<feature type="signal peptide" evidence="1">
    <location>
        <begin position="1"/>
        <end position="25"/>
    </location>
</feature>
<dbReference type="InterPro" id="IPR011944">
    <property type="entry name" value="Steroid_delta5-4_isomerase"/>
</dbReference>
<proteinExistence type="predicted"/>
<feature type="chain" id="PRO_5045719446" evidence="1">
    <location>
        <begin position="26"/>
        <end position="297"/>
    </location>
</feature>
<dbReference type="InterPro" id="IPR032710">
    <property type="entry name" value="NTF2-like_dom_sf"/>
</dbReference>
<organism evidence="3 4">
    <name type="scientific">Kibdelosporangium philippinense</name>
    <dbReference type="NCBI Taxonomy" id="211113"/>
    <lineage>
        <taxon>Bacteria</taxon>
        <taxon>Bacillati</taxon>
        <taxon>Actinomycetota</taxon>
        <taxon>Actinomycetes</taxon>
        <taxon>Pseudonocardiales</taxon>
        <taxon>Pseudonocardiaceae</taxon>
        <taxon>Kibdelosporangium</taxon>
    </lineage>
</organism>
<dbReference type="RefSeq" id="WP_233722736.1">
    <property type="nucleotide sequence ID" value="NZ_JAJVCN010000001.1"/>
</dbReference>
<dbReference type="EMBL" id="JAJVCN010000001">
    <property type="protein sequence ID" value="MCE7001678.1"/>
    <property type="molecule type" value="Genomic_DNA"/>
</dbReference>
<sequence>MTGRKFAAVVGAMVVALGIGTSANASGDDFARILKQQYDAWYEQDGAKFAATFHEDADMVTFNGEHLSTRKGIAEGMQYFFDNHIPKSRLKVLDSHVRYVRRDLAVIVRTTCIVETVECREGSLSRNTNVLSKRDGKWLQESFQNTRVEPLAPGVVPVSEPKGYPGSIEQIRQRQEDSWYEEDGAKFASTFSKDADVVTFNADHLRTRKGIAERMQFYFDNYINKTRLKTLGERIRFVGRDLVFVVRTGCQLVPPDTECRPDSVSRNINVLVKRDGKWTQESFQNTRYVPIQEVSGS</sequence>
<evidence type="ECO:0000313" key="4">
    <source>
        <dbReference type="Proteomes" id="UP001521150"/>
    </source>
</evidence>
<keyword evidence="4" id="KW-1185">Reference proteome</keyword>